<comment type="caution">
    <text evidence="1">The sequence shown here is derived from an EMBL/GenBank/DDBJ whole genome shotgun (WGS) entry which is preliminary data.</text>
</comment>
<reference evidence="1" key="1">
    <citation type="journal article" date="2021" name="Nat. Commun.">
        <title>Genetic determinants of endophytism in the Arabidopsis root mycobiome.</title>
        <authorList>
            <person name="Mesny F."/>
            <person name="Miyauchi S."/>
            <person name="Thiergart T."/>
            <person name="Pickel B."/>
            <person name="Atanasova L."/>
            <person name="Karlsson M."/>
            <person name="Huettel B."/>
            <person name="Barry K.W."/>
            <person name="Haridas S."/>
            <person name="Chen C."/>
            <person name="Bauer D."/>
            <person name="Andreopoulos W."/>
            <person name="Pangilinan J."/>
            <person name="LaButti K."/>
            <person name="Riley R."/>
            <person name="Lipzen A."/>
            <person name="Clum A."/>
            <person name="Drula E."/>
            <person name="Henrissat B."/>
            <person name="Kohler A."/>
            <person name="Grigoriev I.V."/>
            <person name="Martin F.M."/>
            <person name="Hacquard S."/>
        </authorList>
    </citation>
    <scope>NUCLEOTIDE SEQUENCE</scope>
    <source>
        <strain evidence="1">MPI-CAGE-AT-0147</strain>
    </source>
</reference>
<gene>
    <name evidence="1" type="ORF">EDB81DRAFT_263259</name>
</gene>
<dbReference type="AlphaFoldDB" id="A0A9P9FNN4"/>
<organism evidence="1 2">
    <name type="scientific">Dactylonectria macrodidyma</name>
    <dbReference type="NCBI Taxonomy" id="307937"/>
    <lineage>
        <taxon>Eukaryota</taxon>
        <taxon>Fungi</taxon>
        <taxon>Dikarya</taxon>
        <taxon>Ascomycota</taxon>
        <taxon>Pezizomycotina</taxon>
        <taxon>Sordariomycetes</taxon>
        <taxon>Hypocreomycetidae</taxon>
        <taxon>Hypocreales</taxon>
        <taxon>Nectriaceae</taxon>
        <taxon>Dactylonectria</taxon>
    </lineage>
</organism>
<sequence>MVMPPLYLVPGFCFFLLRLTCPSLTAGLIAGCRYPWLRQYLIITWFTLHHQLQRPPPTINPADLYHFRLLPPLPCYCHLLPPGLCVLSPFETSNVQPHTQLSATSTCRGGERHR</sequence>
<evidence type="ECO:0000313" key="2">
    <source>
        <dbReference type="Proteomes" id="UP000738349"/>
    </source>
</evidence>
<dbReference type="EMBL" id="JAGMUV010000003">
    <property type="protein sequence ID" value="KAH7165736.1"/>
    <property type="molecule type" value="Genomic_DNA"/>
</dbReference>
<dbReference type="Proteomes" id="UP000738349">
    <property type="component" value="Unassembled WGS sequence"/>
</dbReference>
<evidence type="ECO:0000313" key="1">
    <source>
        <dbReference type="EMBL" id="KAH7165736.1"/>
    </source>
</evidence>
<accession>A0A9P9FNN4</accession>
<keyword evidence="2" id="KW-1185">Reference proteome</keyword>
<name>A0A9P9FNN4_9HYPO</name>
<proteinExistence type="predicted"/>
<protein>
    <submittedName>
        <fullName evidence="1">Uncharacterized protein</fullName>
    </submittedName>
</protein>